<dbReference type="HOGENOM" id="CLU_3083303_0_0_10"/>
<comment type="caution">
    <text evidence="1">The sequence shown here is derived from an EMBL/GenBank/DDBJ whole genome shotgun (WGS) entry which is preliminary data.</text>
</comment>
<accession>E6MTJ2</accession>
<evidence type="ECO:0000313" key="2">
    <source>
        <dbReference type="Proteomes" id="UP000003874"/>
    </source>
</evidence>
<dbReference type="Proteomes" id="UP000003874">
    <property type="component" value="Unassembled WGS sequence"/>
</dbReference>
<proteinExistence type="predicted"/>
<dbReference type="STRING" id="888832.HMPREF9420_2810"/>
<organism evidence="1 2">
    <name type="scientific">Segatella salivae DSM 15606</name>
    <dbReference type="NCBI Taxonomy" id="888832"/>
    <lineage>
        <taxon>Bacteria</taxon>
        <taxon>Pseudomonadati</taxon>
        <taxon>Bacteroidota</taxon>
        <taxon>Bacteroidia</taxon>
        <taxon>Bacteroidales</taxon>
        <taxon>Prevotellaceae</taxon>
        <taxon>Segatella</taxon>
    </lineage>
</organism>
<dbReference type="AlphaFoldDB" id="E6MTJ2"/>
<name>E6MTJ2_9BACT</name>
<dbReference type="EMBL" id="AEQO01000213">
    <property type="protein sequence ID" value="EFV03061.1"/>
    <property type="molecule type" value="Genomic_DNA"/>
</dbReference>
<gene>
    <name evidence="1" type="ORF">HMPREF9420_2810</name>
</gene>
<reference evidence="1 2" key="1">
    <citation type="submission" date="2010-12" db="EMBL/GenBank/DDBJ databases">
        <authorList>
            <person name="Muzny D."/>
            <person name="Qin X."/>
            <person name="Deng J."/>
            <person name="Jiang H."/>
            <person name="Liu Y."/>
            <person name="Qu J."/>
            <person name="Song X.-Z."/>
            <person name="Zhang L."/>
            <person name="Thornton R."/>
            <person name="Coyle M."/>
            <person name="Francisco L."/>
            <person name="Jackson L."/>
            <person name="Javaid M."/>
            <person name="Korchina V."/>
            <person name="Kovar C."/>
            <person name="Mata R."/>
            <person name="Mathew T."/>
            <person name="Ngo R."/>
            <person name="Nguyen L."/>
            <person name="Nguyen N."/>
            <person name="Okwuonu G."/>
            <person name="Ongeri F."/>
            <person name="Pham C."/>
            <person name="Simmons D."/>
            <person name="Wilczek-Boney K."/>
            <person name="Hale W."/>
            <person name="Jakkamsetti A."/>
            <person name="Pham P."/>
            <person name="Ruth R."/>
            <person name="San Lucas F."/>
            <person name="Warren J."/>
            <person name="Zhang J."/>
            <person name="Zhao Z."/>
            <person name="Zhou C."/>
            <person name="Zhu D."/>
            <person name="Lee S."/>
            <person name="Bess C."/>
            <person name="Blankenburg K."/>
            <person name="Forbes L."/>
            <person name="Fu Q."/>
            <person name="Gubbala S."/>
            <person name="Hirani K."/>
            <person name="Jayaseelan J.C."/>
            <person name="Lara F."/>
            <person name="Munidasa M."/>
            <person name="Palculict T."/>
            <person name="Patil S."/>
            <person name="Pu L.-L."/>
            <person name="Saada N."/>
            <person name="Tang L."/>
            <person name="Weissenberger G."/>
            <person name="Zhu Y."/>
            <person name="Hemphill L."/>
            <person name="Shang Y."/>
            <person name="Youmans B."/>
            <person name="Ayvaz T."/>
            <person name="Ross M."/>
            <person name="Santibanez J."/>
            <person name="Aqrawi P."/>
            <person name="Gross S."/>
            <person name="Joshi V."/>
            <person name="Fowler G."/>
            <person name="Nazareth L."/>
            <person name="Reid J."/>
            <person name="Worley K."/>
            <person name="Petrosino J."/>
            <person name="Highlander S."/>
            <person name="Gibbs R."/>
        </authorList>
    </citation>
    <scope>NUCLEOTIDE SEQUENCE [LARGE SCALE GENOMIC DNA]</scope>
    <source>
        <strain evidence="1 2">DSM 15606</strain>
    </source>
</reference>
<sequence length="52" mass="6494">MINISNKQKYYYGKIFQLKIYRPFPPINILGFYFYFYDITKGRYAFIEKFKC</sequence>
<keyword evidence="2" id="KW-1185">Reference proteome</keyword>
<protein>
    <submittedName>
        <fullName evidence="1">Uncharacterized protein</fullName>
    </submittedName>
</protein>
<evidence type="ECO:0000313" key="1">
    <source>
        <dbReference type="EMBL" id="EFV03061.1"/>
    </source>
</evidence>